<dbReference type="EMBL" id="ML120540">
    <property type="protein sequence ID" value="RPA90116.1"/>
    <property type="molecule type" value="Genomic_DNA"/>
</dbReference>
<evidence type="ECO:0000313" key="2">
    <source>
        <dbReference type="EMBL" id="RPA90116.1"/>
    </source>
</evidence>
<organism evidence="2 3">
    <name type="scientific">Choiromyces venosus 120613-1</name>
    <dbReference type="NCBI Taxonomy" id="1336337"/>
    <lineage>
        <taxon>Eukaryota</taxon>
        <taxon>Fungi</taxon>
        <taxon>Dikarya</taxon>
        <taxon>Ascomycota</taxon>
        <taxon>Pezizomycotina</taxon>
        <taxon>Pezizomycetes</taxon>
        <taxon>Pezizales</taxon>
        <taxon>Tuberaceae</taxon>
        <taxon>Choiromyces</taxon>
    </lineage>
</organism>
<feature type="region of interest" description="Disordered" evidence="1">
    <location>
        <begin position="1"/>
        <end position="34"/>
    </location>
</feature>
<proteinExistence type="predicted"/>
<dbReference type="AlphaFoldDB" id="A0A3N4IW53"/>
<reference evidence="2 3" key="1">
    <citation type="journal article" date="2018" name="Nat. Ecol. Evol.">
        <title>Pezizomycetes genomes reveal the molecular basis of ectomycorrhizal truffle lifestyle.</title>
        <authorList>
            <person name="Murat C."/>
            <person name="Payen T."/>
            <person name="Noel B."/>
            <person name="Kuo A."/>
            <person name="Morin E."/>
            <person name="Chen J."/>
            <person name="Kohler A."/>
            <person name="Krizsan K."/>
            <person name="Balestrini R."/>
            <person name="Da Silva C."/>
            <person name="Montanini B."/>
            <person name="Hainaut M."/>
            <person name="Levati E."/>
            <person name="Barry K.W."/>
            <person name="Belfiori B."/>
            <person name="Cichocki N."/>
            <person name="Clum A."/>
            <person name="Dockter R.B."/>
            <person name="Fauchery L."/>
            <person name="Guy J."/>
            <person name="Iotti M."/>
            <person name="Le Tacon F."/>
            <person name="Lindquist E.A."/>
            <person name="Lipzen A."/>
            <person name="Malagnac F."/>
            <person name="Mello A."/>
            <person name="Molinier V."/>
            <person name="Miyauchi S."/>
            <person name="Poulain J."/>
            <person name="Riccioni C."/>
            <person name="Rubini A."/>
            <person name="Sitrit Y."/>
            <person name="Splivallo R."/>
            <person name="Traeger S."/>
            <person name="Wang M."/>
            <person name="Zifcakova L."/>
            <person name="Wipf D."/>
            <person name="Zambonelli A."/>
            <person name="Paolocci F."/>
            <person name="Nowrousian M."/>
            <person name="Ottonello S."/>
            <person name="Baldrian P."/>
            <person name="Spatafora J.W."/>
            <person name="Henrissat B."/>
            <person name="Nagy L.G."/>
            <person name="Aury J.M."/>
            <person name="Wincker P."/>
            <person name="Grigoriev I.V."/>
            <person name="Bonfante P."/>
            <person name="Martin F.M."/>
        </authorList>
    </citation>
    <scope>NUCLEOTIDE SEQUENCE [LARGE SCALE GENOMIC DNA]</scope>
    <source>
        <strain evidence="2 3">120613-1</strain>
    </source>
</reference>
<protein>
    <submittedName>
        <fullName evidence="2">Uncharacterized protein</fullName>
    </submittedName>
</protein>
<keyword evidence="3" id="KW-1185">Reference proteome</keyword>
<name>A0A3N4IW53_9PEZI</name>
<evidence type="ECO:0000313" key="3">
    <source>
        <dbReference type="Proteomes" id="UP000276215"/>
    </source>
</evidence>
<accession>A0A3N4IW53</accession>
<gene>
    <name evidence="2" type="ORF">L873DRAFT_1821701</name>
</gene>
<feature type="non-terminal residue" evidence="2">
    <location>
        <position position="62"/>
    </location>
</feature>
<sequence>MGNTDLQVHRDNDKDEQSSVSYTADDGRKTNPGSISRHFELSNVVKLFMRECLRGWRNGRVL</sequence>
<feature type="compositionally biased region" description="Basic and acidic residues" evidence="1">
    <location>
        <begin position="7"/>
        <end position="17"/>
    </location>
</feature>
<evidence type="ECO:0000256" key="1">
    <source>
        <dbReference type="SAM" id="MobiDB-lite"/>
    </source>
</evidence>
<dbReference type="Proteomes" id="UP000276215">
    <property type="component" value="Unassembled WGS sequence"/>
</dbReference>